<dbReference type="Gene3D" id="1.20.1070.10">
    <property type="entry name" value="Rhodopsin 7-helix transmembrane proteins"/>
    <property type="match status" value="1"/>
</dbReference>
<dbReference type="EMBL" id="BTSY01000007">
    <property type="protein sequence ID" value="GMT36922.1"/>
    <property type="molecule type" value="Genomic_DNA"/>
</dbReference>
<protein>
    <recommendedName>
        <fullName evidence="4">G-protein coupled receptors family 1 profile domain-containing protein</fullName>
    </recommendedName>
</protein>
<accession>A0AAV5WXJ7</accession>
<dbReference type="Proteomes" id="UP001432322">
    <property type="component" value="Unassembled WGS sequence"/>
</dbReference>
<evidence type="ECO:0000313" key="2">
    <source>
        <dbReference type="EMBL" id="GMT36922.1"/>
    </source>
</evidence>
<keyword evidence="1" id="KW-1133">Transmembrane helix</keyword>
<dbReference type="PANTHER" id="PTHR46895:SF8">
    <property type="entry name" value="G-PROTEIN COUPLED RECEPTORS FAMILY 1 PROFILE DOMAIN-CONTAINING PROTEIN"/>
    <property type="match status" value="1"/>
</dbReference>
<dbReference type="SUPFAM" id="SSF81321">
    <property type="entry name" value="Family A G protein-coupled receptor-like"/>
    <property type="match status" value="1"/>
</dbReference>
<keyword evidence="1" id="KW-0812">Transmembrane</keyword>
<proteinExistence type="predicted"/>
<feature type="transmembrane region" description="Helical" evidence="1">
    <location>
        <begin position="94"/>
        <end position="116"/>
    </location>
</feature>
<reference evidence="2" key="1">
    <citation type="submission" date="2023-10" db="EMBL/GenBank/DDBJ databases">
        <title>Genome assembly of Pristionchus species.</title>
        <authorList>
            <person name="Yoshida K."/>
            <person name="Sommer R.J."/>
        </authorList>
    </citation>
    <scope>NUCLEOTIDE SEQUENCE</scope>
    <source>
        <strain evidence="2">RS5133</strain>
    </source>
</reference>
<sequence length="120" mass="13792">GSWVKAAIPYVNFLINWFSAISIWCMLYATIERVQVLRNPFRAVSKRQISCRFASSLLLICIGSLLLTSFHFVARNNNVNTPKLYKDLMTWMNALLIVFLPCIVSILLNMLLIHALKVQF</sequence>
<evidence type="ECO:0000256" key="1">
    <source>
        <dbReference type="SAM" id="Phobius"/>
    </source>
</evidence>
<feature type="transmembrane region" description="Helical" evidence="1">
    <location>
        <begin position="6"/>
        <end position="31"/>
    </location>
</feature>
<keyword evidence="1" id="KW-0472">Membrane</keyword>
<evidence type="ECO:0008006" key="4">
    <source>
        <dbReference type="Google" id="ProtNLM"/>
    </source>
</evidence>
<gene>
    <name evidence="2" type="ORF">PFISCL1PPCAC_28219</name>
</gene>
<feature type="transmembrane region" description="Helical" evidence="1">
    <location>
        <begin position="52"/>
        <end position="74"/>
    </location>
</feature>
<dbReference type="PANTHER" id="PTHR46895">
    <property type="entry name" value="PROTEIN CBG20548-RELATED"/>
    <property type="match status" value="1"/>
</dbReference>
<dbReference type="AlphaFoldDB" id="A0AAV5WXJ7"/>
<feature type="non-terminal residue" evidence="2">
    <location>
        <position position="120"/>
    </location>
</feature>
<evidence type="ECO:0000313" key="3">
    <source>
        <dbReference type="Proteomes" id="UP001432322"/>
    </source>
</evidence>
<keyword evidence="3" id="KW-1185">Reference proteome</keyword>
<comment type="caution">
    <text evidence="2">The sequence shown here is derived from an EMBL/GenBank/DDBJ whole genome shotgun (WGS) entry which is preliminary data.</text>
</comment>
<organism evidence="2 3">
    <name type="scientific">Pristionchus fissidentatus</name>
    <dbReference type="NCBI Taxonomy" id="1538716"/>
    <lineage>
        <taxon>Eukaryota</taxon>
        <taxon>Metazoa</taxon>
        <taxon>Ecdysozoa</taxon>
        <taxon>Nematoda</taxon>
        <taxon>Chromadorea</taxon>
        <taxon>Rhabditida</taxon>
        <taxon>Rhabditina</taxon>
        <taxon>Diplogasteromorpha</taxon>
        <taxon>Diplogasteroidea</taxon>
        <taxon>Neodiplogasteridae</taxon>
        <taxon>Pristionchus</taxon>
    </lineage>
</organism>
<name>A0AAV5WXJ7_9BILA</name>
<feature type="non-terminal residue" evidence="2">
    <location>
        <position position="1"/>
    </location>
</feature>